<dbReference type="EMBL" id="ASPP01023971">
    <property type="protein sequence ID" value="ETO09634.1"/>
    <property type="molecule type" value="Genomic_DNA"/>
</dbReference>
<comment type="caution">
    <text evidence="2">The sequence shown here is derived from an EMBL/GenBank/DDBJ whole genome shotgun (WGS) entry which is preliminary data.</text>
</comment>
<sequence length="356" mass="41081">MVSDSNNLAEFFSTKLSNDNFSFVKGITYMQKKFRMLQTPTTKVWQSLHQTMKHNYQTTFGKVFGNTFMLTKANGLCVCPCQKKILEEKEFSILAQLNLFFLLLEFEFVANEYFEIPNSTNSGSSNKDLRKCIRNNKHENVWRTIGLHPIVCFEDDISWRFNPTYRVSFQFHKASDTPKEKAATRSFHTGNFIPSASHSDKDDNNNETDKTTTPHKTQKQYSIAFGVLSGEMGISQINKVIHAQQNWSVEHPHGYGFEFSGYKTVEDENIAESRESNSINKNAKNESRNNQHNLATFSEGDEVTIQVNMRRRELRLKSMASEPTPPSPNYRKLFSLLSPLTLQTLKFLLHNILFFH</sequence>
<accession>X6M6T8</accession>
<dbReference type="Proteomes" id="UP000023152">
    <property type="component" value="Unassembled WGS sequence"/>
</dbReference>
<protein>
    <submittedName>
        <fullName evidence="2">Uncharacterized protein</fullName>
    </submittedName>
</protein>
<organism evidence="2 3">
    <name type="scientific">Reticulomyxa filosa</name>
    <dbReference type="NCBI Taxonomy" id="46433"/>
    <lineage>
        <taxon>Eukaryota</taxon>
        <taxon>Sar</taxon>
        <taxon>Rhizaria</taxon>
        <taxon>Retaria</taxon>
        <taxon>Foraminifera</taxon>
        <taxon>Monothalamids</taxon>
        <taxon>Reticulomyxidae</taxon>
        <taxon>Reticulomyxa</taxon>
    </lineage>
</organism>
<evidence type="ECO:0000313" key="3">
    <source>
        <dbReference type="Proteomes" id="UP000023152"/>
    </source>
</evidence>
<keyword evidence="3" id="KW-1185">Reference proteome</keyword>
<gene>
    <name evidence="2" type="ORF">RFI_27742</name>
</gene>
<dbReference type="AlphaFoldDB" id="X6M6T8"/>
<proteinExistence type="predicted"/>
<reference evidence="2 3" key="1">
    <citation type="journal article" date="2013" name="Curr. Biol.">
        <title>The Genome of the Foraminiferan Reticulomyxa filosa.</title>
        <authorList>
            <person name="Glockner G."/>
            <person name="Hulsmann N."/>
            <person name="Schleicher M."/>
            <person name="Noegel A.A."/>
            <person name="Eichinger L."/>
            <person name="Gallinger C."/>
            <person name="Pawlowski J."/>
            <person name="Sierra R."/>
            <person name="Euteneuer U."/>
            <person name="Pillet L."/>
            <person name="Moustafa A."/>
            <person name="Platzer M."/>
            <person name="Groth M."/>
            <person name="Szafranski K."/>
            <person name="Schliwa M."/>
        </authorList>
    </citation>
    <scope>NUCLEOTIDE SEQUENCE [LARGE SCALE GENOMIC DNA]</scope>
</reference>
<evidence type="ECO:0000256" key="1">
    <source>
        <dbReference type="SAM" id="MobiDB-lite"/>
    </source>
</evidence>
<feature type="region of interest" description="Disordered" evidence="1">
    <location>
        <begin position="190"/>
        <end position="218"/>
    </location>
</feature>
<name>X6M6T8_RETFI</name>
<feature type="compositionally biased region" description="Basic and acidic residues" evidence="1">
    <location>
        <begin position="198"/>
        <end position="212"/>
    </location>
</feature>
<evidence type="ECO:0000313" key="2">
    <source>
        <dbReference type="EMBL" id="ETO09634.1"/>
    </source>
</evidence>